<proteinExistence type="inferred from homology"/>
<dbReference type="Pfam" id="PF08327">
    <property type="entry name" value="AHSA1"/>
    <property type="match status" value="1"/>
</dbReference>
<protein>
    <submittedName>
        <fullName evidence="4">Polyketide cyclase/dehydrase/lipid transport protein</fullName>
    </submittedName>
</protein>
<comment type="caution">
    <text evidence="4">The sequence shown here is derived from an EMBL/GenBank/DDBJ whole genome shotgun (WGS) entry which is preliminary data.</text>
</comment>
<gene>
    <name evidence="4" type="ORF">T190607A01A_50101</name>
</gene>
<evidence type="ECO:0000259" key="3">
    <source>
        <dbReference type="Pfam" id="PF08327"/>
    </source>
</evidence>
<evidence type="ECO:0000256" key="1">
    <source>
        <dbReference type="ARBA" id="ARBA00006817"/>
    </source>
</evidence>
<comment type="similarity">
    <text evidence="1">Belongs to the AHA1 family.</text>
</comment>
<dbReference type="Proteomes" id="UP001497416">
    <property type="component" value="Unassembled WGS sequence"/>
</dbReference>
<evidence type="ECO:0000313" key="4">
    <source>
        <dbReference type="EMBL" id="CAL2092932.1"/>
    </source>
</evidence>
<dbReference type="Gene3D" id="3.30.530.20">
    <property type="match status" value="1"/>
</dbReference>
<keyword evidence="2" id="KW-1133">Transmembrane helix</keyword>
<evidence type="ECO:0000313" key="5">
    <source>
        <dbReference type="Proteomes" id="UP001497416"/>
    </source>
</evidence>
<accession>A0ABP1EQX2</accession>
<dbReference type="CDD" id="cd07812">
    <property type="entry name" value="SRPBCC"/>
    <property type="match status" value="1"/>
</dbReference>
<organism evidence="4 5">
    <name type="scientific">Tenacibaculum platacis</name>
    <dbReference type="NCBI Taxonomy" id="3137852"/>
    <lineage>
        <taxon>Bacteria</taxon>
        <taxon>Pseudomonadati</taxon>
        <taxon>Bacteroidota</taxon>
        <taxon>Flavobacteriia</taxon>
        <taxon>Flavobacteriales</taxon>
        <taxon>Flavobacteriaceae</taxon>
        <taxon>Tenacibaculum</taxon>
    </lineage>
</organism>
<sequence>MKRIKIILGIIIAFAVIFLSTGLIFKETAYTTQVEVHKPLDEVFSVFNDSSKINNWIPELKSIEPIDVKPEKTGSTYKMVVSDPKGQEITLREKIMAFVPNEKVTLFFNTDVMFKKDDYTFNFNNGVTTITNNSICRGNSYLFSCVLPYFKSKIKEQDQEHLNNFKSFIEKN</sequence>
<keyword evidence="5" id="KW-1185">Reference proteome</keyword>
<keyword evidence="2" id="KW-0472">Membrane</keyword>
<feature type="domain" description="Activator of Hsp90 ATPase homologue 1/2-like C-terminal" evidence="3">
    <location>
        <begin position="39"/>
        <end position="111"/>
    </location>
</feature>
<dbReference type="RefSeq" id="WP_348713477.1">
    <property type="nucleotide sequence ID" value="NZ_CAXIXW010000011.1"/>
</dbReference>
<dbReference type="SUPFAM" id="SSF55961">
    <property type="entry name" value="Bet v1-like"/>
    <property type="match status" value="1"/>
</dbReference>
<keyword evidence="2" id="KW-0812">Transmembrane</keyword>
<feature type="transmembrane region" description="Helical" evidence="2">
    <location>
        <begin position="7"/>
        <end position="25"/>
    </location>
</feature>
<name>A0ABP1EQX2_9FLAO</name>
<dbReference type="InterPro" id="IPR013538">
    <property type="entry name" value="ASHA1/2-like_C"/>
</dbReference>
<dbReference type="EMBL" id="CAXIXY010000007">
    <property type="protein sequence ID" value="CAL2092932.1"/>
    <property type="molecule type" value="Genomic_DNA"/>
</dbReference>
<reference evidence="4 5" key="1">
    <citation type="submission" date="2024-05" db="EMBL/GenBank/DDBJ databases">
        <authorList>
            <person name="Duchaud E."/>
        </authorList>
    </citation>
    <scope>NUCLEOTIDE SEQUENCE [LARGE SCALE GENOMIC DNA]</scope>
    <source>
        <strain evidence="4">Ena-SAMPLE-TAB-13-05-2024-13:56:06:370-140302</strain>
    </source>
</reference>
<evidence type="ECO:0000256" key="2">
    <source>
        <dbReference type="SAM" id="Phobius"/>
    </source>
</evidence>
<dbReference type="InterPro" id="IPR023393">
    <property type="entry name" value="START-like_dom_sf"/>
</dbReference>